<evidence type="ECO:0000313" key="14">
    <source>
        <dbReference type="EMBL" id="KAJ6641599.1"/>
    </source>
</evidence>
<feature type="domain" description="NOMO seventh transthyretin-like" evidence="11">
    <location>
        <begin position="590"/>
        <end position="647"/>
    </location>
</feature>
<protein>
    <submittedName>
        <fullName evidence="14">Nodal modulator 1</fullName>
    </submittedName>
</protein>
<feature type="domain" description="NOMO-like ninth beta-sandwich" evidence="9">
    <location>
        <begin position="755"/>
        <end position="829"/>
    </location>
</feature>
<name>A0A9Q0N0Y2_9DIPT</name>
<dbReference type="Pfam" id="PF13620">
    <property type="entry name" value="CarboxypepD_reg"/>
    <property type="match status" value="1"/>
</dbReference>
<comment type="caution">
    <text evidence="14">The sequence shown here is derived from an EMBL/GenBank/DDBJ whole genome shotgun (WGS) entry which is preliminary data.</text>
</comment>
<dbReference type="Pfam" id="PF23192">
    <property type="entry name" value="NOMO_12th"/>
    <property type="match status" value="1"/>
</dbReference>
<feature type="domain" description="NOMO-like N-terminal beta-sandwich" evidence="8">
    <location>
        <begin position="31"/>
        <end position="115"/>
    </location>
</feature>
<dbReference type="Pfam" id="PF22902">
    <property type="entry name" value="NOMO1-like_9th"/>
    <property type="match status" value="1"/>
</dbReference>
<keyword evidence="3 7" id="KW-0732">Signal</keyword>
<dbReference type="PANTHER" id="PTHR23303">
    <property type="entry name" value="CARBOXYPEPTIDASE REGULATORY REGION-CONTAINING"/>
    <property type="match status" value="1"/>
</dbReference>
<evidence type="ECO:0000256" key="2">
    <source>
        <dbReference type="ARBA" id="ARBA00022692"/>
    </source>
</evidence>
<evidence type="ECO:0000259" key="10">
    <source>
        <dbReference type="Pfam" id="PF22904"/>
    </source>
</evidence>
<evidence type="ECO:0000313" key="15">
    <source>
        <dbReference type="Proteomes" id="UP001151699"/>
    </source>
</evidence>
<dbReference type="Pfam" id="PF23194">
    <property type="entry name" value="NOMO_5th"/>
    <property type="match status" value="1"/>
</dbReference>
<evidence type="ECO:0000259" key="11">
    <source>
        <dbReference type="Pfam" id="PF23141"/>
    </source>
</evidence>
<evidence type="ECO:0000256" key="6">
    <source>
        <dbReference type="ARBA" id="ARBA00023136"/>
    </source>
</evidence>
<feature type="domain" description="NOMO C-terminal transthyretin-like" evidence="12">
    <location>
        <begin position="1019"/>
        <end position="1119"/>
    </location>
</feature>
<dbReference type="InterPro" id="IPR056319">
    <property type="entry name" value="NOMO_7th"/>
</dbReference>
<dbReference type="SUPFAM" id="SSF49478">
    <property type="entry name" value="Cna protein B-type domain"/>
    <property type="match status" value="2"/>
</dbReference>
<dbReference type="Pfam" id="PF22898">
    <property type="entry name" value="NOMO1-like_1st"/>
    <property type="match status" value="1"/>
</dbReference>
<dbReference type="SUPFAM" id="SSF49452">
    <property type="entry name" value="Starch-binding domain-like"/>
    <property type="match status" value="3"/>
</dbReference>
<feature type="chain" id="PRO_5040510109" evidence="7">
    <location>
        <begin position="25"/>
        <end position="1208"/>
    </location>
</feature>
<evidence type="ECO:0000259" key="8">
    <source>
        <dbReference type="Pfam" id="PF22898"/>
    </source>
</evidence>
<dbReference type="GO" id="GO:0030246">
    <property type="term" value="F:carbohydrate binding"/>
    <property type="evidence" value="ECO:0007669"/>
    <property type="project" value="InterPro"/>
</dbReference>
<keyword evidence="5" id="KW-1133">Transmembrane helix</keyword>
<evidence type="ECO:0000256" key="1">
    <source>
        <dbReference type="ARBA" id="ARBA00004115"/>
    </source>
</evidence>
<organism evidence="14 15">
    <name type="scientific">Pseudolycoriella hygida</name>
    <dbReference type="NCBI Taxonomy" id="35572"/>
    <lineage>
        <taxon>Eukaryota</taxon>
        <taxon>Metazoa</taxon>
        <taxon>Ecdysozoa</taxon>
        <taxon>Arthropoda</taxon>
        <taxon>Hexapoda</taxon>
        <taxon>Insecta</taxon>
        <taxon>Pterygota</taxon>
        <taxon>Neoptera</taxon>
        <taxon>Endopterygota</taxon>
        <taxon>Diptera</taxon>
        <taxon>Nematocera</taxon>
        <taxon>Sciaroidea</taxon>
        <taxon>Sciaridae</taxon>
        <taxon>Pseudolycoriella</taxon>
    </lineage>
</organism>
<comment type="subcellular location">
    <subcellularLocation>
        <location evidence="1">Endoplasmic reticulum membrane</location>
        <topology evidence="1">Single-pass type I membrane protein</topology>
    </subcellularLocation>
</comment>
<dbReference type="InterPro" id="IPR056191">
    <property type="entry name" value="NOMO_12th"/>
</dbReference>
<dbReference type="InterPro" id="IPR055073">
    <property type="entry name" value="NOMO1-like_9th"/>
</dbReference>
<gene>
    <name evidence="14" type="primary">NOMO1</name>
    <name evidence="14" type="ORF">Bhyg_06539</name>
</gene>
<evidence type="ECO:0000259" key="13">
    <source>
        <dbReference type="Pfam" id="PF23194"/>
    </source>
</evidence>
<dbReference type="InterPro" id="IPR051417">
    <property type="entry name" value="SDr/BOS_complex"/>
</dbReference>
<evidence type="ECO:0000259" key="12">
    <source>
        <dbReference type="Pfam" id="PF23192"/>
    </source>
</evidence>
<evidence type="ECO:0000256" key="7">
    <source>
        <dbReference type="SAM" id="SignalP"/>
    </source>
</evidence>
<keyword evidence="15" id="KW-1185">Reference proteome</keyword>
<dbReference type="PANTHER" id="PTHR23303:SF14">
    <property type="entry name" value="BOS COMPLEX SUBUNIT NOMO1-RELATED"/>
    <property type="match status" value="1"/>
</dbReference>
<accession>A0A9Q0N0Y2</accession>
<reference evidence="14" key="1">
    <citation type="submission" date="2022-07" db="EMBL/GenBank/DDBJ databases">
        <authorList>
            <person name="Trinca V."/>
            <person name="Uliana J.V.C."/>
            <person name="Torres T.T."/>
            <person name="Ward R.J."/>
            <person name="Monesi N."/>
        </authorList>
    </citation>
    <scope>NUCLEOTIDE SEQUENCE</scope>
    <source>
        <strain evidence="14">HSMRA1968</strain>
        <tissue evidence="14">Whole embryos</tissue>
    </source>
</reference>
<dbReference type="Gene3D" id="2.60.40.1120">
    <property type="entry name" value="Carboxypeptidase-like, regulatory domain"/>
    <property type="match status" value="4"/>
</dbReference>
<dbReference type="GO" id="GO:0005789">
    <property type="term" value="C:endoplasmic reticulum membrane"/>
    <property type="evidence" value="ECO:0007669"/>
    <property type="project" value="UniProtKB-SubCell"/>
</dbReference>
<proteinExistence type="predicted"/>
<feature type="domain" description="NOMO fifth transthyretin-like" evidence="13">
    <location>
        <begin position="400"/>
        <end position="477"/>
    </location>
</feature>
<dbReference type="AlphaFoldDB" id="A0A9Q0N0Y2"/>
<keyword evidence="6" id="KW-0472">Membrane</keyword>
<sequence>MKLFSLIFGILSISLISLFKYVKTEEILGCGGFIVSHADIDFSKVEVKLLTKQGSLRDQTDCSPGNGYYFLPVYDKGDYILKISPPPGWSFEPEQIEISFDGATDICSLGKDVNFSFKGFGITGKVEISGRDGGARGVNVELKSENNQDIRTTVSDANGIFYFTPIIPGKYSIRVNRDTWHFEQAERTVIVNTGNTELPPKSFVVSGFDVTGKFLLDSQSNIDIQIVLFSKIGSPSVVKCDTANLPQISSNNEKYSTKPVCVTSVVNGVYAFSGLGSGQYLVRPYFQRKKVDLFIKPEAIEIDVVKDSLVISEVFEITGFSASGRVLSAANSFGVGNAKIKLNGKEVATTHTDGAYVIPNIKAGTYVIQVEADLLQFNDITVKVSTVNPIIPDIIVSTFKVCGQVVSQQSHTVALTKHSSTFHTQVTSTPGTGEWCVFLPSGRFSAEILASSDDRIQFFPVQQNIEVSTSPVSGIIFSQLRATLTGTVKCLPDSGSNCNDISVALSPLDSSGKHSGKQAFSLLKKNDSADMFNNKIISDGKYSFTDVLPGTYEINVPTSSSLCWESTTTTLNVKSATETISPFVHIGYKMSVISSHTTKMSYKLNAANQTDPAEEVELVTGLNQFCVTKFGQYIVSFVGCHSYDANVPQLMHTNDVQPTVVNAIKHKNGVRLLAEVNANYQFIVEQSTKVETVNLVADKEKINGLFVYRHDFNLALDERIHVTPKNDVMLFKPENREIFGGSDCLDNAFTFYASKGLIINGKIDPPISGVVVTLKFPNNQALANLETKSDESGSFKFGPLDGSLNVELSAYKESYVFSEYDQTNQLFKANKLCEIIAVVRDEQKNLLPGVLLSLSGAESYRKNLVTGEDGTIKYHSLSPGQYYLRAMMKEYKFEPHSKVIDVADGGTINVELSGKRVAYSIFGTVTTLSGDPFQNVLVATRAREPCESTHQEDATTEKNGNYRIRGLIPGCSYDVQVKSGSTENSNVDRTVPEEQTVQIDHTDVRDVNFVAFSPIAFVDVIARVYASSNEYYKSIRIKLYKKGSSDSPIYSQRIETPLNPKSRINPGVMVYFTRIPFDGNTYFVELTTTLSDKHFKYDLPVESFLSNRSSVFIEMDFSPEVRTTENELNQNSLSALLLVGLIAVVFFKQDLAMELVNFVWNRLSGVIDNALSKTKKKENRHDAVFDVNEIEKLAQSINATKKKTVRKT</sequence>
<dbReference type="Pfam" id="PF23141">
    <property type="entry name" value="Ig_NOMO"/>
    <property type="match status" value="1"/>
</dbReference>
<dbReference type="EMBL" id="WJQU01000002">
    <property type="protein sequence ID" value="KAJ6641599.1"/>
    <property type="molecule type" value="Genomic_DNA"/>
</dbReference>
<dbReference type="InterPro" id="IPR055074">
    <property type="entry name" value="NOMO1-3_2nd"/>
</dbReference>
<evidence type="ECO:0000259" key="9">
    <source>
        <dbReference type="Pfam" id="PF22902"/>
    </source>
</evidence>
<keyword evidence="2" id="KW-0812">Transmembrane</keyword>
<evidence type="ECO:0000256" key="3">
    <source>
        <dbReference type="ARBA" id="ARBA00022729"/>
    </source>
</evidence>
<dbReference type="Proteomes" id="UP001151699">
    <property type="component" value="Chromosome B"/>
</dbReference>
<evidence type="ECO:0000256" key="5">
    <source>
        <dbReference type="ARBA" id="ARBA00022989"/>
    </source>
</evidence>
<dbReference type="OrthoDB" id="10263633at2759"/>
<feature type="domain" description="NOMO second beta-sandwich" evidence="10">
    <location>
        <begin position="318"/>
        <end position="386"/>
    </location>
</feature>
<feature type="signal peptide" evidence="7">
    <location>
        <begin position="1"/>
        <end position="24"/>
    </location>
</feature>
<dbReference type="Pfam" id="PF22904">
    <property type="entry name" value="NOMO1-like_2nd"/>
    <property type="match status" value="2"/>
</dbReference>
<dbReference type="InterPro" id="IPR056190">
    <property type="entry name" value="NOMO_5th"/>
</dbReference>
<dbReference type="InterPro" id="IPR055075">
    <property type="entry name" value="NOMO-like_N"/>
</dbReference>
<dbReference type="InterPro" id="IPR013784">
    <property type="entry name" value="Carb-bd-like_fold"/>
</dbReference>
<keyword evidence="4" id="KW-0256">Endoplasmic reticulum</keyword>
<evidence type="ECO:0000256" key="4">
    <source>
        <dbReference type="ARBA" id="ARBA00022824"/>
    </source>
</evidence>
<feature type="domain" description="NOMO second beta-sandwich" evidence="10">
    <location>
        <begin position="117"/>
        <end position="205"/>
    </location>
</feature>